<proteinExistence type="inferred from homology"/>
<name>A0A345Z5E2_9MOLU</name>
<evidence type="ECO:0000256" key="7">
    <source>
        <dbReference type="HAMAP-Rule" id="MF_00227"/>
    </source>
</evidence>
<dbReference type="OrthoDB" id="9810867at2"/>
<evidence type="ECO:0000313" key="9">
    <source>
        <dbReference type="EMBL" id="AXK51821.1"/>
    </source>
</evidence>
<comment type="catalytic activity">
    <reaction evidence="7">
        <text>Endonucleolytic cleavage of RNA, removing 5'-extranucleotides from tRNA precursor.</text>
        <dbReference type="EC" id="3.1.26.5"/>
    </reaction>
</comment>
<dbReference type="PANTHER" id="PTHR33992">
    <property type="entry name" value="RIBONUCLEASE P PROTEIN COMPONENT"/>
    <property type="match status" value="1"/>
</dbReference>
<reference evidence="9 10" key="1">
    <citation type="submission" date="2018-07" db="EMBL/GenBank/DDBJ databases">
        <title>Complete genome sequence of Spiroplasma alleghenense PLHS-1 (ATCC 51752).</title>
        <authorList>
            <person name="Chou L."/>
            <person name="Lee T.-Y."/>
            <person name="Tsai Y.-M."/>
            <person name="Kuo C.-H."/>
        </authorList>
    </citation>
    <scope>NUCLEOTIDE SEQUENCE [LARGE SCALE GENOMIC DNA]</scope>
    <source>
        <strain evidence="9 10">PLHS-1</strain>
    </source>
</reference>
<evidence type="ECO:0000256" key="8">
    <source>
        <dbReference type="NCBIfam" id="TIGR00188"/>
    </source>
</evidence>
<keyword evidence="3 7" id="KW-0540">Nuclease</keyword>
<dbReference type="HAMAP" id="MF_00227">
    <property type="entry name" value="RNase_P"/>
    <property type="match status" value="1"/>
</dbReference>
<evidence type="ECO:0000256" key="5">
    <source>
        <dbReference type="ARBA" id="ARBA00022801"/>
    </source>
</evidence>
<dbReference type="GO" id="GO:0004526">
    <property type="term" value="F:ribonuclease P activity"/>
    <property type="evidence" value="ECO:0007669"/>
    <property type="project" value="UniProtKB-UniRule"/>
</dbReference>
<comment type="subunit">
    <text evidence="7">Consists of a catalytic RNA component (M1 or rnpB) and a protein subunit.</text>
</comment>
<dbReference type="Proteomes" id="UP000254792">
    <property type="component" value="Chromosome"/>
</dbReference>
<sequence>MNDQKKNRIVKSNHEFQKIIGKKRFIKNNLFVVYFNKKEDDFLRYGISVGKKLGNAVLRNRAKRQVRMMMRTNLNALCNLKVDLIIMVRKDFIDNPYENSCKSLLKILQDIR</sequence>
<comment type="function">
    <text evidence="1 7">RNaseP catalyzes the removal of the 5'-leader sequence from pre-tRNA to produce the mature 5'-terminus. It can also cleave other RNA substrates such as 4.5S RNA. The protein component plays an auxiliary but essential role in vivo by binding to the 5'-leader sequence and broadening the substrate specificity of the ribozyme.</text>
</comment>
<protein>
    <recommendedName>
        <fullName evidence="7 8">Ribonuclease P protein component</fullName>
        <shortName evidence="7">RNase P protein</shortName>
        <shortName evidence="7">RNaseP protein</shortName>
        <ecNumber evidence="7 8">3.1.26.5</ecNumber>
    </recommendedName>
    <alternativeName>
        <fullName evidence="7">Protein C5</fullName>
    </alternativeName>
</protein>
<dbReference type="GO" id="GO:0001682">
    <property type="term" value="P:tRNA 5'-leader removal"/>
    <property type="evidence" value="ECO:0007669"/>
    <property type="project" value="UniProtKB-UniRule"/>
</dbReference>
<evidence type="ECO:0000256" key="6">
    <source>
        <dbReference type="ARBA" id="ARBA00022884"/>
    </source>
</evidence>
<dbReference type="SUPFAM" id="SSF54211">
    <property type="entry name" value="Ribosomal protein S5 domain 2-like"/>
    <property type="match status" value="1"/>
</dbReference>
<dbReference type="Gene3D" id="3.30.230.10">
    <property type="match status" value="1"/>
</dbReference>
<keyword evidence="5 7" id="KW-0378">Hydrolase</keyword>
<dbReference type="GO" id="GO:0030677">
    <property type="term" value="C:ribonuclease P complex"/>
    <property type="evidence" value="ECO:0007669"/>
    <property type="project" value="TreeGrafter"/>
</dbReference>
<dbReference type="RefSeq" id="WP_115558702.1">
    <property type="nucleotide sequence ID" value="NZ_CP031376.1"/>
</dbReference>
<dbReference type="KEGG" id="salx:SALLE_v1c11510"/>
<dbReference type="PROSITE" id="PS00648">
    <property type="entry name" value="RIBONUCLEASE_P"/>
    <property type="match status" value="1"/>
</dbReference>
<keyword evidence="2 7" id="KW-0819">tRNA processing</keyword>
<evidence type="ECO:0000256" key="2">
    <source>
        <dbReference type="ARBA" id="ARBA00022694"/>
    </source>
</evidence>
<dbReference type="NCBIfam" id="TIGR00188">
    <property type="entry name" value="rnpA"/>
    <property type="match status" value="1"/>
</dbReference>
<keyword evidence="4 7" id="KW-0255">Endonuclease</keyword>
<dbReference type="EC" id="3.1.26.5" evidence="7 8"/>
<accession>A0A345Z5E2</accession>
<evidence type="ECO:0000256" key="4">
    <source>
        <dbReference type="ARBA" id="ARBA00022759"/>
    </source>
</evidence>
<dbReference type="InterPro" id="IPR020568">
    <property type="entry name" value="Ribosomal_Su5_D2-typ_SF"/>
</dbReference>
<dbReference type="EMBL" id="CP031376">
    <property type="protein sequence ID" value="AXK51821.1"/>
    <property type="molecule type" value="Genomic_DNA"/>
</dbReference>
<comment type="similarity">
    <text evidence="7">Belongs to the RnpA family.</text>
</comment>
<dbReference type="GO" id="GO:0042781">
    <property type="term" value="F:3'-tRNA processing endoribonuclease activity"/>
    <property type="evidence" value="ECO:0007669"/>
    <property type="project" value="TreeGrafter"/>
</dbReference>
<gene>
    <name evidence="7 9" type="primary">rnpA</name>
    <name evidence="9" type="ORF">SALLE_v1c11510</name>
</gene>
<dbReference type="Pfam" id="PF00825">
    <property type="entry name" value="Ribonuclease_P"/>
    <property type="match status" value="1"/>
</dbReference>
<dbReference type="InterPro" id="IPR014721">
    <property type="entry name" value="Ribsml_uS5_D2-typ_fold_subgr"/>
</dbReference>
<evidence type="ECO:0000313" key="10">
    <source>
        <dbReference type="Proteomes" id="UP000254792"/>
    </source>
</evidence>
<keyword evidence="6 7" id="KW-0694">RNA-binding</keyword>
<dbReference type="InterPro" id="IPR000100">
    <property type="entry name" value="RNase_P"/>
</dbReference>
<dbReference type="GO" id="GO:0000049">
    <property type="term" value="F:tRNA binding"/>
    <property type="evidence" value="ECO:0007669"/>
    <property type="project" value="UniProtKB-UniRule"/>
</dbReference>
<keyword evidence="10" id="KW-1185">Reference proteome</keyword>
<evidence type="ECO:0000256" key="3">
    <source>
        <dbReference type="ARBA" id="ARBA00022722"/>
    </source>
</evidence>
<dbReference type="InterPro" id="IPR020539">
    <property type="entry name" value="RNase_P_CS"/>
</dbReference>
<dbReference type="PANTHER" id="PTHR33992:SF1">
    <property type="entry name" value="RIBONUCLEASE P PROTEIN COMPONENT"/>
    <property type="match status" value="1"/>
</dbReference>
<organism evidence="9 10">
    <name type="scientific">Spiroplasma alleghenense</name>
    <dbReference type="NCBI Taxonomy" id="216931"/>
    <lineage>
        <taxon>Bacteria</taxon>
        <taxon>Bacillati</taxon>
        <taxon>Mycoplasmatota</taxon>
        <taxon>Mollicutes</taxon>
        <taxon>Entomoplasmatales</taxon>
        <taxon>Spiroplasmataceae</taxon>
        <taxon>Spiroplasma</taxon>
    </lineage>
</organism>
<dbReference type="AlphaFoldDB" id="A0A345Z5E2"/>
<evidence type="ECO:0000256" key="1">
    <source>
        <dbReference type="ARBA" id="ARBA00002663"/>
    </source>
</evidence>